<evidence type="ECO:0000313" key="2">
    <source>
        <dbReference type="EMBL" id="WOT04388.1"/>
    </source>
</evidence>
<dbReference type="EMBL" id="CP136522">
    <property type="protein sequence ID" value="WOT04388.1"/>
    <property type="molecule type" value="Genomic_DNA"/>
</dbReference>
<evidence type="ECO:0000313" key="3">
    <source>
        <dbReference type="Proteomes" id="UP001529491"/>
    </source>
</evidence>
<evidence type="ECO:0008006" key="4">
    <source>
        <dbReference type="Google" id="ProtNLM"/>
    </source>
</evidence>
<feature type="chain" id="PRO_5045545103" description="Tetratricopeptide repeat protein" evidence="1">
    <location>
        <begin position="23"/>
        <end position="398"/>
    </location>
</feature>
<keyword evidence="1" id="KW-0732">Signal</keyword>
<dbReference type="Gene3D" id="1.25.40.10">
    <property type="entry name" value="Tetratricopeptide repeat domain"/>
    <property type="match status" value="2"/>
</dbReference>
<name>A0ABZ0JVQ3_9GAMM</name>
<keyword evidence="3" id="KW-1185">Reference proteome</keyword>
<evidence type="ECO:0000256" key="1">
    <source>
        <dbReference type="SAM" id="SignalP"/>
    </source>
</evidence>
<gene>
    <name evidence="2" type="ORF">RGE70_13805</name>
</gene>
<dbReference type="SUPFAM" id="SSF48452">
    <property type="entry name" value="TPR-like"/>
    <property type="match status" value="1"/>
</dbReference>
<protein>
    <recommendedName>
        <fullName evidence="4">Tetratricopeptide repeat protein</fullName>
    </recommendedName>
</protein>
<reference evidence="2 3" key="1">
    <citation type="submission" date="2023-10" db="EMBL/GenBank/DDBJ databases">
        <title>Complete genome sequence of Shewanella sp. DAU334.</title>
        <authorList>
            <person name="Lee Y.-S."/>
            <person name="Jeong H.-R."/>
            <person name="Hwang E.-J."/>
            <person name="Choi Y.-L."/>
            <person name="Kim G.-D."/>
        </authorList>
    </citation>
    <scope>NUCLEOTIDE SEQUENCE [LARGE SCALE GENOMIC DNA]</scope>
    <source>
        <strain evidence="2 3">DAU334</strain>
    </source>
</reference>
<dbReference type="Proteomes" id="UP001529491">
    <property type="component" value="Chromosome"/>
</dbReference>
<dbReference type="PROSITE" id="PS51257">
    <property type="entry name" value="PROKAR_LIPOPROTEIN"/>
    <property type="match status" value="1"/>
</dbReference>
<accession>A0ABZ0JVQ3</accession>
<dbReference type="RefSeq" id="WP_310472019.1">
    <property type="nucleotide sequence ID" value="NZ_CP136522.1"/>
</dbReference>
<organism evidence="2 3">
    <name type="scientific">Shewanella youngdeokensis</name>
    <dbReference type="NCBI Taxonomy" id="2999068"/>
    <lineage>
        <taxon>Bacteria</taxon>
        <taxon>Pseudomonadati</taxon>
        <taxon>Pseudomonadota</taxon>
        <taxon>Gammaproteobacteria</taxon>
        <taxon>Alteromonadales</taxon>
        <taxon>Shewanellaceae</taxon>
        <taxon>Shewanella</taxon>
    </lineage>
</organism>
<sequence length="398" mass="45762">MMNLIRTLCYTACLLLSCSSIAAELSAHVDKSINKAFWLEQEGDATGAIELLNALNPHRKYDRAYIDRMLGILYWQTEKPELAQQALTNAVSSDVLPADLQAKTRRMLADILLVNGKYDNAILHYQYLIDHIPQGVDGDGKRNSLLSELWMRVAQANYQAEHWQPVLQAVDQYQTYQPALQAPQLTLRLGAQLSLSKWAGAITTVSSLKQLEPAKARWWQQQTGLYLQQKQYGNALANIKQYQRAGFKLTQPEYRTMAKLYASQKAPELAAKIYHDAITDKQTQDWMTEARYWTQARQWDLAIDAWRVTSEQDDQYKKQYVQVLLQQKMYRQALAVVSSIPQPSQGYMLARVEAHYHLADFTNAKEAAKQAFEMQPNEQAKQWLAYLEQREKRLGQQI</sequence>
<dbReference type="InterPro" id="IPR011990">
    <property type="entry name" value="TPR-like_helical_dom_sf"/>
</dbReference>
<proteinExistence type="predicted"/>
<feature type="signal peptide" evidence="1">
    <location>
        <begin position="1"/>
        <end position="22"/>
    </location>
</feature>